<protein>
    <submittedName>
        <fullName evidence="2">Uncharacterized protein</fullName>
    </submittedName>
</protein>
<sequence length="124" mass="13990">MSFKPDLTRLHRATRIENLLSSDDGDYPRVYCWLRGTYLYEYDRNGSNLNLLAGVFQAIDEGAADARGYNSICGAGERHKSGRDSDEEGERARNGQARNRATFMAPLAQPSHGRSESVWHRRGK</sequence>
<evidence type="ECO:0000313" key="2">
    <source>
        <dbReference type="EMBL" id="KAJ5232155.1"/>
    </source>
</evidence>
<reference evidence="2" key="1">
    <citation type="submission" date="2022-11" db="EMBL/GenBank/DDBJ databases">
        <authorList>
            <person name="Petersen C."/>
        </authorList>
    </citation>
    <scope>NUCLEOTIDE SEQUENCE</scope>
    <source>
        <strain evidence="2">IBT 19713</strain>
    </source>
</reference>
<evidence type="ECO:0000256" key="1">
    <source>
        <dbReference type="SAM" id="MobiDB-lite"/>
    </source>
</evidence>
<keyword evidence="3" id="KW-1185">Reference proteome</keyword>
<comment type="caution">
    <text evidence="2">The sequence shown here is derived from an EMBL/GenBank/DDBJ whole genome shotgun (WGS) entry which is preliminary data.</text>
</comment>
<organism evidence="2 3">
    <name type="scientific">Penicillium chermesinum</name>
    <dbReference type="NCBI Taxonomy" id="63820"/>
    <lineage>
        <taxon>Eukaryota</taxon>
        <taxon>Fungi</taxon>
        <taxon>Dikarya</taxon>
        <taxon>Ascomycota</taxon>
        <taxon>Pezizomycotina</taxon>
        <taxon>Eurotiomycetes</taxon>
        <taxon>Eurotiomycetidae</taxon>
        <taxon>Eurotiales</taxon>
        <taxon>Aspergillaceae</taxon>
        <taxon>Penicillium</taxon>
    </lineage>
</organism>
<accession>A0A9W9NZ75</accession>
<dbReference type="GeneID" id="83201711"/>
<name>A0A9W9NZ75_9EURO</name>
<feature type="region of interest" description="Disordered" evidence="1">
    <location>
        <begin position="75"/>
        <end position="124"/>
    </location>
</feature>
<gene>
    <name evidence="2" type="ORF">N7468_005111</name>
</gene>
<dbReference type="EMBL" id="JAPQKS010000004">
    <property type="protein sequence ID" value="KAJ5232155.1"/>
    <property type="molecule type" value="Genomic_DNA"/>
</dbReference>
<feature type="compositionally biased region" description="Basic and acidic residues" evidence="1">
    <location>
        <begin position="113"/>
        <end position="124"/>
    </location>
</feature>
<dbReference type="AlphaFoldDB" id="A0A9W9NZ75"/>
<reference evidence="2" key="2">
    <citation type="journal article" date="2023" name="IMA Fungus">
        <title>Comparative genomic study of the Penicillium genus elucidates a diverse pangenome and 15 lateral gene transfer events.</title>
        <authorList>
            <person name="Petersen C."/>
            <person name="Sorensen T."/>
            <person name="Nielsen M.R."/>
            <person name="Sondergaard T.E."/>
            <person name="Sorensen J.L."/>
            <person name="Fitzpatrick D.A."/>
            <person name="Frisvad J.C."/>
            <person name="Nielsen K.L."/>
        </authorList>
    </citation>
    <scope>NUCLEOTIDE SEQUENCE</scope>
    <source>
        <strain evidence="2">IBT 19713</strain>
    </source>
</reference>
<evidence type="ECO:0000313" key="3">
    <source>
        <dbReference type="Proteomes" id="UP001150941"/>
    </source>
</evidence>
<dbReference type="Proteomes" id="UP001150941">
    <property type="component" value="Unassembled WGS sequence"/>
</dbReference>
<dbReference type="RefSeq" id="XP_058330148.1">
    <property type="nucleotide sequence ID" value="XM_058474408.1"/>
</dbReference>
<proteinExistence type="predicted"/>